<dbReference type="Proteomes" id="UP000663583">
    <property type="component" value="Chromosome"/>
</dbReference>
<keyword evidence="1" id="KW-0732">Signal</keyword>
<organism evidence="2 3">
    <name type="scientific">Mycobacterium kubicae</name>
    <dbReference type="NCBI Taxonomy" id="120959"/>
    <lineage>
        <taxon>Bacteria</taxon>
        <taxon>Bacillati</taxon>
        <taxon>Actinomycetota</taxon>
        <taxon>Actinomycetes</taxon>
        <taxon>Mycobacteriales</taxon>
        <taxon>Mycobacteriaceae</taxon>
        <taxon>Mycobacterium</taxon>
        <taxon>Mycobacterium simiae complex</taxon>
    </lineage>
</organism>
<protein>
    <submittedName>
        <fullName evidence="2">DUF2613 domain-containing protein</fullName>
    </submittedName>
</protein>
<feature type="chain" id="PRO_5043948415" evidence="1">
    <location>
        <begin position="22"/>
        <end position="76"/>
    </location>
</feature>
<feature type="signal peptide" evidence="1">
    <location>
        <begin position="1"/>
        <end position="21"/>
    </location>
</feature>
<name>A0AAX1JDG8_9MYCO</name>
<proteinExistence type="predicted"/>
<dbReference type="KEGG" id="mku:I2456_02835"/>
<dbReference type="Pfam" id="PF11021">
    <property type="entry name" value="DUF2613"/>
    <property type="match status" value="1"/>
</dbReference>
<accession>A0AAX1JDG8</accession>
<reference evidence="2" key="1">
    <citation type="submission" date="2020-11" db="EMBL/GenBank/DDBJ databases">
        <title>Intraspecies plasmid and genomic variation of Mycobacterium kubicae revealed by the complete genome sequences of two clinical isolates.</title>
        <authorList>
            <person name="Hendrix J.R."/>
            <person name="Epperson L.E."/>
            <person name="Honda J.R."/>
            <person name="Strong M."/>
        </authorList>
    </citation>
    <scope>NUCLEOTIDE SEQUENCE</scope>
    <source>
        <strain evidence="2">JCM 13573</strain>
    </source>
</reference>
<dbReference type="InterPro" id="IPR022566">
    <property type="entry name" value="DUF2613"/>
</dbReference>
<evidence type="ECO:0000313" key="2">
    <source>
        <dbReference type="EMBL" id="QPI38501.1"/>
    </source>
</evidence>
<dbReference type="EMBL" id="CP065047">
    <property type="protein sequence ID" value="QPI38501.1"/>
    <property type="molecule type" value="Genomic_DNA"/>
</dbReference>
<evidence type="ECO:0000256" key="1">
    <source>
        <dbReference type="SAM" id="SignalP"/>
    </source>
</evidence>
<sequence>MSRLSMVAASVAAGLSIGAAATVGATLVLQDSDTPPAQGVHTPAVSNAVEYGDRCAQAPCAPAPAVVEPADRFAKQ</sequence>
<dbReference type="RefSeq" id="WP_082965811.1">
    <property type="nucleotide sequence ID" value="NZ_CP045075.1"/>
</dbReference>
<evidence type="ECO:0000313" key="3">
    <source>
        <dbReference type="Proteomes" id="UP000663583"/>
    </source>
</evidence>
<gene>
    <name evidence="2" type="ORF">I2456_02835</name>
</gene>
<dbReference type="AlphaFoldDB" id="A0AAX1JDG8"/>